<name>A0A6V8PCL2_9ACTN</name>
<keyword evidence="2" id="KW-1185">Reference proteome</keyword>
<dbReference type="Proteomes" id="UP000591948">
    <property type="component" value="Unassembled WGS sequence"/>
</dbReference>
<evidence type="ECO:0000313" key="2">
    <source>
        <dbReference type="Proteomes" id="UP000591948"/>
    </source>
</evidence>
<organism evidence="1 2">
    <name type="scientific">Candidatus Hakubella thermalkaliphila</name>
    <dbReference type="NCBI Taxonomy" id="2754717"/>
    <lineage>
        <taxon>Bacteria</taxon>
        <taxon>Bacillati</taxon>
        <taxon>Actinomycetota</taxon>
        <taxon>Actinomycetota incertae sedis</taxon>
        <taxon>Candidatus Hakubellales</taxon>
        <taxon>Candidatus Hakubellaceae</taxon>
        <taxon>Candidatus Hakubella</taxon>
    </lineage>
</organism>
<protein>
    <submittedName>
        <fullName evidence="1">Uncharacterized protein</fullName>
    </submittedName>
</protein>
<accession>A0A6V8PCL2</accession>
<reference evidence="1 2" key="1">
    <citation type="journal article" date="2020" name="Front. Microbiol.">
        <title>Single-cell genomics of novel Actinobacteria with the Wood-Ljungdahl pathway discovered in a serpentinizing system.</title>
        <authorList>
            <person name="Merino N."/>
            <person name="Kawai M."/>
            <person name="Boyd E.S."/>
            <person name="Colman D.R."/>
            <person name="McGlynn S.E."/>
            <person name="Nealson K.H."/>
            <person name="Kurokawa K."/>
            <person name="Hongoh Y."/>
        </authorList>
    </citation>
    <scope>NUCLEOTIDE SEQUENCE [LARGE SCALE GENOMIC DNA]</scope>
    <source>
        <strain evidence="1 2">S33</strain>
    </source>
</reference>
<dbReference type="AlphaFoldDB" id="A0A6V8PCL2"/>
<evidence type="ECO:0000313" key="1">
    <source>
        <dbReference type="EMBL" id="GFP28576.1"/>
    </source>
</evidence>
<proteinExistence type="predicted"/>
<sequence>GVVGVELLFGAGDLFVENDATMSPIPGRGGTLSLPARRGN</sequence>
<feature type="non-terminal residue" evidence="1">
    <location>
        <position position="1"/>
    </location>
</feature>
<comment type="caution">
    <text evidence="1">The sequence shown here is derived from an EMBL/GenBank/DDBJ whole genome shotgun (WGS) entry which is preliminary data.</text>
</comment>
<dbReference type="EMBL" id="BLRY01000287">
    <property type="protein sequence ID" value="GFP28576.1"/>
    <property type="molecule type" value="Genomic_DNA"/>
</dbReference>
<gene>
    <name evidence="1" type="ORF">HKBW3S33_01990</name>
</gene>